<evidence type="ECO:0000313" key="3">
    <source>
        <dbReference type="Proteomes" id="UP000233551"/>
    </source>
</evidence>
<dbReference type="AlphaFoldDB" id="A0A2I0JQM5"/>
<dbReference type="PANTHER" id="PTHR14379">
    <property type="entry name" value="LIMKAIN B LKAP"/>
    <property type="match status" value="1"/>
</dbReference>
<dbReference type="STRING" id="22663.A0A2I0JQM5"/>
<dbReference type="GO" id="GO:0010468">
    <property type="term" value="P:regulation of gene expression"/>
    <property type="evidence" value="ECO:0007669"/>
    <property type="project" value="InterPro"/>
</dbReference>
<protein>
    <recommendedName>
        <fullName evidence="1">NYN domain-containing protein</fullName>
    </recommendedName>
</protein>
<organism evidence="2 3">
    <name type="scientific">Punica granatum</name>
    <name type="common">Pomegranate</name>
    <dbReference type="NCBI Taxonomy" id="22663"/>
    <lineage>
        <taxon>Eukaryota</taxon>
        <taxon>Viridiplantae</taxon>
        <taxon>Streptophyta</taxon>
        <taxon>Embryophyta</taxon>
        <taxon>Tracheophyta</taxon>
        <taxon>Spermatophyta</taxon>
        <taxon>Magnoliopsida</taxon>
        <taxon>eudicotyledons</taxon>
        <taxon>Gunneridae</taxon>
        <taxon>Pentapetalae</taxon>
        <taxon>rosids</taxon>
        <taxon>malvids</taxon>
        <taxon>Myrtales</taxon>
        <taxon>Lythraceae</taxon>
        <taxon>Punica</taxon>
    </lineage>
</organism>
<dbReference type="CDD" id="cd10910">
    <property type="entry name" value="PIN_limkain_b1_N_like"/>
    <property type="match status" value="1"/>
</dbReference>
<dbReference type="EMBL" id="PGOL01001356">
    <property type="protein sequence ID" value="PKI58598.1"/>
    <property type="molecule type" value="Genomic_DNA"/>
</dbReference>
<accession>A0A2I0JQM5</accession>
<dbReference type="InterPro" id="IPR024768">
    <property type="entry name" value="Marf1"/>
</dbReference>
<dbReference type="Pfam" id="PF01936">
    <property type="entry name" value="NYN"/>
    <property type="match status" value="1"/>
</dbReference>
<evidence type="ECO:0000259" key="1">
    <source>
        <dbReference type="Pfam" id="PF01936"/>
    </source>
</evidence>
<keyword evidence="3" id="KW-1185">Reference proteome</keyword>
<dbReference type="GO" id="GO:0005777">
    <property type="term" value="C:peroxisome"/>
    <property type="evidence" value="ECO:0007669"/>
    <property type="project" value="InterPro"/>
</dbReference>
<dbReference type="InterPro" id="IPR021139">
    <property type="entry name" value="NYN"/>
</dbReference>
<dbReference type="PANTHER" id="PTHR14379:SF6">
    <property type="entry name" value="EMB|CAB71880.1"/>
    <property type="match status" value="1"/>
</dbReference>
<proteinExistence type="predicted"/>
<gene>
    <name evidence="2" type="ORF">CRG98_020987</name>
</gene>
<reference evidence="2 3" key="1">
    <citation type="submission" date="2017-11" db="EMBL/GenBank/DDBJ databases">
        <title>De-novo sequencing of pomegranate (Punica granatum L.) genome.</title>
        <authorList>
            <person name="Akparov Z."/>
            <person name="Amiraslanov A."/>
            <person name="Hajiyeva S."/>
            <person name="Abbasov M."/>
            <person name="Kaur K."/>
            <person name="Hamwieh A."/>
            <person name="Solovyev V."/>
            <person name="Salamov A."/>
            <person name="Braich B."/>
            <person name="Kosarev P."/>
            <person name="Mahmoud A."/>
            <person name="Hajiyev E."/>
            <person name="Babayeva S."/>
            <person name="Izzatullayeva V."/>
            <person name="Mammadov A."/>
            <person name="Mammadov A."/>
            <person name="Sharifova S."/>
            <person name="Ojaghi J."/>
            <person name="Eynullazada K."/>
            <person name="Bayramov B."/>
            <person name="Abdulazimova A."/>
            <person name="Shahmuradov I."/>
        </authorList>
    </citation>
    <scope>NUCLEOTIDE SEQUENCE [LARGE SCALE GENOMIC DNA]</scope>
    <source>
        <strain evidence="3">cv. AG2017</strain>
        <tissue evidence="2">Leaf</tissue>
    </source>
</reference>
<evidence type="ECO:0000313" key="2">
    <source>
        <dbReference type="EMBL" id="PKI58598.1"/>
    </source>
</evidence>
<feature type="domain" description="NYN" evidence="1">
    <location>
        <begin position="61"/>
        <end position="130"/>
    </location>
</feature>
<dbReference type="GO" id="GO:0004540">
    <property type="term" value="F:RNA nuclease activity"/>
    <property type="evidence" value="ECO:0007669"/>
    <property type="project" value="InterPro"/>
</dbReference>
<dbReference type="Proteomes" id="UP000233551">
    <property type="component" value="Unassembled WGS sequence"/>
</dbReference>
<name>A0A2I0JQM5_PUNGR</name>
<sequence length="139" mass="15588">MKPLCSRTPLYLLLHRGPNSQHQPSLFLHVYHLSTQSSNFHSQPPLAHSSRRYEHESRDVRVSVWWDFENCHVPAGVNVFRVAPTIVAAVRANGMKGPVQITAFGDVLQLSRANQEALSATGINLTHIPNGLLRFSNRD</sequence>
<comment type="caution">
    <text evidence="2">The sequence shown here is derived from an EMBL/GenBank/DDBJ whole genome shotgun (WGS) entry which is preliminary data.</text>
</comment>